<evidence type="ECO:0000313" key="1">
    <source>
        <dbReference type="EMBL" id="KOO32091.1"/>
    </source>
</evidence>
<proteinExistence type="predicted"/>
<protein>
    <submittedName>
        <fullName evidence="1">Uncharacterized protein</fullName>
    </submittedName>
</protein>
<dbReference type="Proteomes" id="UP000037460">
    <property type="component" value="Unassembled WGS sequence"/>
</dbReference>
<feature type="non-terminal residue" evidence="1">
    <location>
        <position position="238"/>
    </location>
</feature>
<comment type="caution">
    <text evidence="1">The sequence shown here is derived from an EMBL/GenBank/DDBJ whole genome shotgun (WGS) entry which is preliminary data.</text>
</comment>
<organism evidence="1 2">
    <name type="scientific">Chrysochromulina tobinii</name>
    <dbReference type="NCBI Taxonomy" id="1460289"/>
    <lineage>
        <taxon>Eukaryota</taxon>
        <taxon>Haptista</taxon>
        <taxon>Haptophyta</taxon>
        <taxon>Prymnesiophyceae</taxon>
        <taxon>Prymnesiales</taxon>
        <taxon>Chrysochromulinaceae</taxon>
        <taxon>Chrysochromulina</taxon>
    </lineage>
</organism>
<dbReference type="EMBL" id="JWZX01001851">
    <property type="protein sequence ID" value="KOO32091.1"/>
    <property type="molecule type" value="Genomic_DNA"/>
</dbReference>
<reference evidence="2" key="1">
    <citation type="journal article" date="2015" name="PLoS Genet.">
        <title>Genome Sequence and Transcriptome Analyses of Chrysochromulina tobin: Metabolic Tools for Enhanced Algal Fitness in the Prominent Order Prymnesiales (Haptophyceae).</title>
        <authorList>
            <person name="Hovde B.T."/>
            <person name="Deodato C.R."/>
            <person name="Hunsperger H.M."/>
            <person name="Ryken S.A."/>
            <person name="Yost W."/>
            <person name="Jha R.K."/>
            <person name="Patterson J."/>
            <person name="Monnat R.J. Jr."/>
            <person name="Barlow S.B."/>
            <person name="Starkenburg S.R."/>
            <person name="Cattolico R.A."/>
        </authorList>
    </citation>
    <scope>NUCLEOTIDE SEQUENCE</scope>
    <source>
        <strain evidence="2">CCMP291</strain>
    </source>
</reference>
<gene>
    <name evidence="1" type="ORF">Ctob_015655</name>
</gene>
<keyword evidence="2" id="KW-1185">Reference proteome</keyword>
<sequence>MRSAAEKTVGPDAYPLAFVDGDLAYFYCAEAGSHVQPQGVRLVKAASVLGDRARWAAWQALQWSVGAATLHSDDAILLLSNTDTFMCVQDGTVGFVSSDPTEAQLLLAVRVDGGPAFLEVGAAVELRLTSDVGGGTASGAPAQRCLQMRAGGRIGVALSGAANTTFVMQSDGAPEGSPHWANPRCIGFGRLPAHVPLRSYRSRAAALARDDPRLRLSGCSWDFRLFPCPAAVVADVAT</sequence>
<dbReference type="AlphaFoldDB" id="A0A0M0JZL8"/>
<evidence type="ECO:0000313" key="2">
    <source>
        <dbReference type="Proteomes" id="UP000037460"/>
    </source>
</evidence>
<accession>A0A0M0JZL8</accession>
<name>A0A0M0JZL8_9EUKA</name>